<feature type="domain" description="Isochorismatase-like" evidence="2">
    <location>
        <begin position="6"/>
        <end position="168"/>
    </location>
</feature>
<accession>A0ABT9SE48</accession>
<dbReference type="SUPFAM" id="SSF52499">
    <property type="entry name" value="Isochorismatase-like hydrolases"/>
    <property type="match status" value="1"/>
</dbReference>
<evidence type="ECO:0000259" key="2">
    <source>
        <dbReference type="Pfam" id="PF00857"/>
    </source>
</evidence>
<dbReference type="InterPro" id="IPR036380">
    <property type="entry name" value="Isochorismatase-like_sf"/>
</dbReference>
<sequence length="183" mass="20084">MKQQATALLIVDMISCWDFLDSEKLLPGALAITPALARLKARCVRAGVPVIYANDNLGRWRSDFRTLIDESLACGGGAAEITTALHPQPSDYFVLKPKHSAFFCTPMELLLAHLNVDRLVVVGVASDQCVMTTVAEARMRDFDVVVPEDCVASQSSARNAAALRQFRESHTLKTTHSSRLRLT</sequence>
<dbReference type="Proteomes" id="UP001226867">
    <property type="component" value="Unassembled WGS sequence"/>
</dbReference>
<evidence type="ECO:0000256" key="1">
    <source>
        <dbReference type="ARBA" id="ARBA00022801"/>
    </source>
</evidence>
<reference evidence="3 4" key="1">
    <citation type="submission" date="2023-07" db="EMBL/GenBank/DDBJ databases">
        <title>Sorghum-associated microbial communities from plants grown in Nebraska, USA.</title>
        <authorList>
            <person name="Schachtman D."/>
        </authorList>
    </citation>
    <scope>NUCLEOTIDE SEQUENCE [LARGE SCALE GENOMIC DNA]</scope>
    <source>
        <strain evidence="3 4">DS1607</strain>
    </source>
</reference>
<protein>
    <submittedName>
        <fullName evidence="3">Nicotinamidase-related amidase</fullName>
    </submittedName>
</protein>
<comment type="caution">
    <text evidence="3">The sequence shown here is derived from an EMBL/GenBank/DDBJ whole genome shotgun (WGS) entry which is preliminary data.</text>
</comment>
<gene>
    <name evidence="3" type="ORF">J2W36_004757</name>
</gene>
<evidence type="ECO:0000313" key="4">
    <source>
        <dbReference type="Proteomes" id="UP001226867"/>
    </source>
</evidence>
<organism evidence="3 4">
    <name type="scientific">Variovorax ginsengisoli</name>
    <dbReference type="NCBI Taxonomy" id="363844"/>
    <lineage>
        <taxon>Bacteria</taxon>
        <taxon>Pseudomonadati</taxon>
        <taxon>Pseudomonadota</taxon>
        <taxon>Betaproteobacteria</taxon>
        <taxon>Burkholderiales</taxon>
        <taxon>Comamonadaceae</taxon>
        <taxon>Variovorax</taxon>
    </lineage>
</organism>
<dbReference type="InterPro" id="IPR000868">
    <property type="entry name" value="Isochorismatase-like_dom"/>
</dbReference>
<proteinExistence type="predicted"/>
<dbReference type="Gene3D" id="3.40.50.850">
    <property type="entry name" value="Isochorismatase-like"/>
    <property type="match status" value="1"/>
</dbReference>
<dbReference type="PANTHER" id="PTHR43540:SF6">
    <property type="entry name" value="ISOCHORISMATASE-LIKE DOMAIN-CONTAINING PROTEIN"/>
    <property type="match status" value="1"/>
</dbReference>
<keyword evidence="1" id="KW-0378">Hydrolase</keyword>
<keyword evidence="4" id="KW-1185">Reference proteome</keyword>
<dbReference type="InterPro" id="IPR050272">
    <property type="entry name" value="Isochorismatase-like_hydrls"/>
</dbReference>
<dbReference type="RefSeq" id="WP_307692217.1">
    <property type="nucleotide sequence ID" value="NZ_JAUSRO010000018.1"/>
</dbReference>
<dbReference type="CDD" id="cd00431">
    <property type="entry name" value="cysteine_hydrolases"/>
    <property type="match status" value="1"/>
</dbReference>
<dbReference type="PANTHER" id="PTHR43540">
    <property type="entry name" value="PEROXYUREIDOACRYLATE/UREIDOACRYLATE AMIDOHYDROLASE-RELATED"/>
    <property type="match status" value="1"/>
</dbReference>
<dbReference type="EMBL" id="JAUSRO010000018">
    <property type="protein sequence ID" value="MDP9902480.1"/>
    <property type="molecule type" value="Genomic_DNA"/>
</dbReference>
<evidence type="ECO:0000313" key="3">
    <source>
        <dbReference type="EMBL" id="MDP9902480.1"/>
    </source>
</evidence>
<name>A0ABT9SE48_9BURK</name>
<dbReference type="Pfam" id="PF00857">
    <property type="entry name" value="Isochorismatase"/>
    <property type="match status" value="1"/>
</dbReference>